<evidence type="ECO:0000256" key="4">
    <source>
        <dbReference type="ARBA" id="ARBA00022530"/>
    </source>
</evidence>
<dbReference type="Pfam" id="PF01413">
    <property type="entry name" value="C4"/>
    <property type="match status" value="2"/>
</dbReference>
<evidence type="ECO:0000256" key="7">
    <source>
        <dbReference type="ARBA" id="ARBA00022869"/>
    </source>
</evidence>
<keyword evidence="9" id="KW-1015">Disulfide bond</keyword>
<evidence type="ECO:0000256" key="5">
    <source>
        <dbReference type="ARBA" id="ARBA00022729"/>
    </source>
</evidence>
<name>A0A3N0YGA5_ANAGA</name>
<keyword evidence="6" id="KW-0677">Repeat</keyword>
<evidence type="ECO:0000256" key="6">
    <source>
        <dbReference type="ARBA" id="ARBA00022737"/>
    </source>
</evidence>
<evidence type="ECO:0000256" key="1">
    <source>
        <dbReference type="ARBA" id="ARBA00003696"/>
    </source>
</evidence>
<evidence type="ECO:0000256" key="10">
    <source>
        <dbReference type="SAM" id="MobiDB-lite"/>
    </source>
</evidence>
<sequence>MSSSSSVQIAYNVDAGRSVILLNIKGLRGPRGPPGDPGPGLKGDKGSIGPQGLVGPPGCAGDRGFSGEPGRDGYPGFKGLKGNMGPEGCVGPVGPKGDDAVREVIPVPGDPGLPGKVGEKGEPGELGPKGLRGPKGEQGQKGGTGADGGVGPNGSLGPRGNTGPQGQQGPRGLSGEVGAKGSQGPPGQLKNGPKDGFFFTKHSQTMDLPVCPRTLGSCLPMFSTMPFLVCNHNDTCRYASRNDYSYWLSTDTPMPADEALISGDSLAQYISRCTVCEAPANVIAIHSQTINIPKCPSGWLPLWQGYSFVMQTGAGAEGSGQPLVSPGSCLQEFRKIPFIECHGRGTCNFYPDSFSYWLASLDPSTMFSQSEPLDKFKAVIHYTTFAQICSLDELTIVAENSPVCRFWASELIEISPKIV</sequence>
<comment type="function">
    <text evidence="1">Type IV collagen is the major structural component of glomerular basement membranes (GBM), forming a 'chicken-wire' meshwork together with laminins, proteoglycans and entactin/nidogen.</text>
</comment>
<protein>
    <submittedName>
        <fullName evidence="12">Collagen alpha-3(IV) chain</fullName>
    </submittedName>
</protein>
<keyword evidence="4" id="KW-0272">Extracellular matrix</keyword>
<evidence type="ECO:0000313" key="13">
    <source>
        <dbReference type="Proteomes" id="UP000281406"/>
    </source>
</evidence>
<dbReference type="Pfam" id="PF01391">
    <property type="entry name" value="Collagen"/>
    <property type="match status" value="1"/>
</dbReference>
<keyword evidence="13" id="KW-1185">Reference proteome</keyword>
<dbReference type="InterPro" id="IPR036954">
    <property type="entry name" value="Collagen_IV_NC_sf"/>
</dbReference>
<reference evidence="12 13" key="1">
    <citation type="submission" date="2018-10" db="EMBL/GenBank/DDBJ databases">
        <title>Genome assembly for a Yunnan-Guizhou Plateau 3E fish, Anabarilius grahami (Regan), and its evolutionary and genetic applications.</title>
        <authorList>
            <person name="Jiang W."/>
        </authorList>
    </citation>
    <scope>NUCLEOTIDE SEQUENCE [LARGE SCALE GENOMIC DNA]</scope>
    <source>
        <strain evidence="12">AG-KIZ</strain>
        <tissue evidence="12">Muscle</tissue>
    </source>
</reference>
<keyword evidence="7" id="KW-0084">Basement membrane</keyword>
<dbReference type="InterPro" id="IPR001442">
    <property type="entry name" value="Collagen_IV_NC"/>
</dbReference>
<comment type="caution">
    <text evidence="12">The sequence shown here is derived from an EMBL/GenBank/DDBJ whole genome shotgun (WGS) entry which is preliminary data.</text>
</comment>
<dbReference type="GO" id="GO:0005201">
    <property type="term" value="F:extracellular matrix structural constituent"/>
    <property type="evidence" value="ECO:0007669"/>
    <property type="project" value="InterPro"/>
</dbReference>
<organism evidence="12 13">
    <name type="scientific">Anabarilius grahami</name>
    <name type="common">Kanglang fish</name>
    <name type="synonym">Barilius grahami</name>
    <dbReference type="NCBI Taxonomy" id="495550"/>
    <lineage>
        <taxon>Eukaryota</taxon>
        <taxon>Metazoa</taxon>
        <taxon>Chordata</taxon>
        <taxon>Craniata</taxon>
        <taxon>Vertebrata</taxon>
        <taxon>Euteleostomi</taxon>
        <taxon>Actinopterygii</taxon>
        <taxon>Neopterygii</taxon>
        <taxon>Teleostei</taxon>
        <taxon>Ostariophysi</taxon>
        <taxon>Cypriniformes</taxon>
        <taxon>Xenocyprididae</taxon>
        <taxon>Xenocypridinae</taxon>
        <taxon>Xenocypridinae incertae sedis</taxon>
        <taxon>Anabarilius</taxon>
    </lineage>
</organism>
<dbReference type="PANTHER" id="PTHR37456:SF6">
    <property type="entry name" value="COLLAGEN ALPHA-1(XXIII) CHAIN-LIKE ISOFORM X2"/>
    <property type="match status" value="1"/>
</dbReference>
<dbReference type="Gene3D" id="2.170.240.10">
    <property type="entry name" value="Collagen IV, non-collagenous"/>
    <property type="match status" value="1"/>
</dbReference>
<keyword evidence="5" id="KW-0732">Signal</keyword>
<dbReference type="GO" id="GO:0005581">
    <property type="term" value="C:collagen trimer"/>
    <property type="evidence" value="ECO:0007669"/>
    <property type="project" value="UniProtKB-KW"/>
</dbReference>
<evidence type="ECO:0000256" key="8">
    <source>
        <dbReference type="ARBA" id="ARBA00023119"/>
    </source>
</evidence>
<feature type="compositionally biased region" description="Gly residues" evidence="10">
    <location>
        <begin position="139"/>
        <end position="154"/>
    </location>
</feature>
<dbReference type="InterPro" id="IPR016187">
    <property type="entry name" value="CTDL_fold"/>
</dbReference>
<dbReference type="SMART" id="SM00111">
    <property type="entry name" value="C4"/>
    <property type="match status" value="2"/>
</dbReference>
<keyword evidence="8 12" id="KW-0176">Collagen</keyword>
<feature type="region of interest" description="Disordered" evidence="10">
    <location>
        <begin position="94"/>
        <end position="198"/>
    </location>
</feature>
<evidence type="ECO:0000256" key="3">
    <source>
        <dbReference type="ARBA" id="ARBA00022525"/>
    </source>
</evidence>
<dbReference type="EMBL" id="RJVU01042602">
    <property type="protein sequence ID" value="ROL45177.1"/>
    <property type="molecule type" value="Genomic_DNA"/>
</dbReference>
<evidence type="ECO:0000256" key="9">
    <source>
        <dbReference type="ARBA" id="ARBA00023157"/>
    </source>
</evidence>
<dbReference type="InterPro" id="IPR008160">
    <property type="entry name" value="Collagen"/>
</dbReference>
<dbReference type="AlphaFoldDB" id="A0A3N0YGA5"/>
<dbReference type="InterPro" id="IPR050938">
    <property type="entry name" value="Collagen_Structural_Proteins"/>
</dbReference>
<dbReference type="PANTHER" id="PTHR37456">
    <property type="entry name" value="SI:CH211-266K2.1"/>
    <property type="match status" value="1"/>
</dbReference>
<dbReference type="PROSITE" id="PS51403">
    <property type="entry name" value="NC1_IV"/>
    <property type="match status" value="1"/>
</dbReference>
<feature type="region of interest" description="Disordered" evidence="10">
    <location>
        <begin position="25"/>
        <end position="72"/>
    </location>
</feature>
<dbReference type="SUPFAM" id="SSF56436">
    <property type="entry name" value="C-type lectin-like"/>
    <property type="match status" value="2"/>
</dbReference>
<dbReference type="Proteomes" id="UP000281406">
    <property type="component" value="Unassembled WGS sequence"/>
</dbReference>
<gene>
    <name evidence="12" type="ORF">DPX16_8306</name>
</gene>
<evidence type="ECO:0000313" key="12">
    <source>
        <dbReference type="EMBL" id="ROL45177.1"/>
    </source>
</evidence>
<comment type="subcellular location">
    <subcellularLocation>
        <location evidence="2">Secreted</location>
        <location evidence="2">Extracellular space</location>
        <location evidence="2">Extracellular matrix</location>
        <location evidence="2">Basement membrane</location>
    </subcellularLocation>
</comment>
<keyword evidence="3" id="KW-0964">Secreted</keyword>
<accession>A0A3N0YGA5</accession>
<dbReference type="FunFam" id="2.170.240.10:FF:000001">
    <property type="entry name" value="Collagen IV alpha 1 chain"/>
    <property type="match status" value="1"/>
</dbReference>
<proteinExistence type="predicted"/>
<feature type="domain" description="Collagen IV NC1" evidence="11">
    <location>
        <begin position="214"/>
        <end position="369"/>
    </location>
</feature>
<dbReference type="GO" id="GO:0005604">
    <property type="term" value="C:basement membrane"/>
    <property type="evidence" value="ECO:0007669"/>
    <property type="project" value="UniProtKB-SubCell"/>
</dbReference>
<dbReference type="OrthoDB" id="10071882at2759"/>
<evidence type="ECO:0000256" key="2">
    <source>
        <dbReference type="ARBA" id="ARBA00004302"/>
    </source>
</evidence>
<evidence type="ECO:0000259" key="11">
    <source>
        <dbReference type="PROSITE" id="PS51403"/>
    </source>
</evidence>